<sequence>MPNNLVNLEVLIAVNLYWIDSPADKILNAQLNLNSLKKHKHILLMHQFYGVFRLFLDIRSSSFEGSSDKLTLFFLKETIFLLLPFDQI</sequence>
<dbReference type="Proteomes" id="UP000276133">
    <property type="component" value="Unassembled WGS sequence"/>
</dbReference>
<gene>
    <name evidence="1" type="ORF">BpHYR1_013002</name>
</gene>
<comment type="caution">
    <text evidence="1">The sequence shown here is derived from an EMBL/GenBank/DDBJ whole genome shotgun (WGS) entry which is preliminary data.</text>
</comment>
<name>A0A3M7QFK7_BRAPC</name>
<evidence type="ECO:0000313" key="2">
    <source>
        <dbReference type="Proteomes" id="UP000276133"/>
    </source>
</evidence>
<protein>
    <submittedName>
        <fullName evidence="1">Uncharacterized protein</fullName>
    </submittedName>
</protein>
<keyword evidence="2" id="KW-1185">Reference proteome</keyword>
<accession>A0A3M7QFK7</accession>
<proteinExistence type="predicted"/>
<reference evidence="1 2" key="1">
    <citation type="journal article" date="2018" name="Sci. Rep.">
        <title>Genomic signatures of local adaptation to the degree of environmental predictability in rotifers.</title>
        <authorList>
            <person name="Franch-Gras L."/>
            <person name="Hahn C."/>
            <person name="Garcia-Roger E.M."/>
            <person name="Carmona M.J."/>
            <person name="Serra M."/>
            <person name="Gomez A."/>
        </authorList>
    </citation>
    <scope>NUCLEOTIDE SEQUENCE [LARGE SCALE GENOMIC DNA]</scope>
    <source>
        <strain evidence="1">HYR1</strain>
    </source>
</reference>
<dbReference type="AlphaFoldDB" id="A0A3M7QFK7"/>
<dbReference type="EMBL" id="REGN01006256">
    <property type="protein sequence ID" value="RNA10226.1"/>
    <property type="molecule type" value="Genomic_DNA"/>
</dbReference>
<organism evidence="1 2">
    <name type="scientific">Brachionus plicatilis</name>
    <name type="common">Marine rotifer</name>
    <name type="synonym">Brachionus muelleri</name>
    <dbReference type="NCBI Taxonomy" id="10195"/>
    <lineage>
        <taxon>Eukaryota</taxon>
        <taxon>Metazoa</taxon>
        <taxon>Spiralia</taxon>
        <taxon>Gnathifera</taxon>
        <taxon>Rotifera</taxon>
        <taxon>Eurotatoria</taxon>
        <taxon>Monogononta</taxon>
        <taxon>Pseudotrocha</taxon>
        <taxon>Ploima</taxon>
        <taxon>Brachionidae</taxon>
        <taxon>Brachionus</taxon>
    </lineage>
</organism>
<evidence type="ECO:0000313" key="1">
    <source>
        <dbReference type="EMBL" id="RNA10226.1"/>
    </source>
</evidence>